<feature type="chain" id="PRO_5013198545" evidence="4">
    <location>
        <begin position="16"/>
        <end position="892"/>
    </location>
</feature>
<dbReference type="AlphaFoldDB" id="A0A182WGU5"/>
<dbReference type="Proteomes" id="UP000075920">
    <property type="component" value="Unassembled WGS sequence"/>
</dbReference>
<keyword evidence="1 2" id="KW-0193">Cuticle</keyword>
<feature type="compositionally biased region" description="Gly residues" evidence="3">
    <location>
        <begin position="33"/>
        <end position="108"/>
    </location>
</feature>
<dbReference type="PROSITE" id="PS51257">
    <property type="entry name" value="PROKAR_LIPOPROTEIN"/>
    <property type="match status" value="1"/>
</dbReference>
<organism evidence="5 6">
    <name type="scientific">Anopheles minimus</name>
    <dbReference type="NCBI Taxonomy" id="112268"/>
    <lineage>
        <taxon>Eukaryota</taxon>
        <taxon>Metazoa</taxon>
        <taxon>Ecdysozoa</taxon>
        <taxon>Arthropoda</taxon>
        <taxon>Hexapoda</taxon>
        <taxon>Insecta</taxon>
        <taxon>Pterygota</taxon>
        <taxon>Neoptera</taxon>
        <taxon>Endopterygota</taxon>
        <taxon>Diptera</taxon>
        <taxon>Nematocera</taxon>
        <taxon>Culicoidea</taxon>
        <taxon>Culicidae</taxon>
        <taxon>Anophelinae</taxon>
        <taxon>Anopheles</taxon>
    </lineage>
</organism>
<dbReference type="Pfam" id="PF00379">
    <property type="entry name" value="Chitin_bind_4"/>
    <property type="match status" value="4"/>
</dbReference>
<sequence length="892" mass="91322">MKIILLATLVAACSCARLDNNYLPPPGAAAAGGGPGLTAPSPGGGPRPGGAAGGPGGAGGFGGPGTAPGGGGFGGGAPSGAGFGGAGPSAGGFGGQAPRPGGVGGGPAAGRPGTPAPAYGPPSSGFGGGAPSSFGSGAGAPSGGFSSGGSGFGGGSPGAAPAGPSQPPIEIISYENMNNGDGTYKYSYETANGIKVQEQGEIKNKGSENEIPSVQGSYSYTAPDGQVITVTYIADENGFQPQGDHLPTPPPIPEEIQKGLDAIAAAQAAGGGVGGPGGPGSAGGYPGAAGKPSQGYPGSVTGSGGYPSGAGAPGATGPGARPGQGGYPSGPAGGSAGYPAAGGPAAPGGPAGYPSGGPGAPAAPRPSAPGRPSGNGSFNPQSGYHGKDEGRLGVKCTVILLVEMNRQKKSLGDDFKVDFRIVRVRVFACACVEEALKDLKIKKKGRMKVIIIVCVVLVAFGGSIVECAPQGSATEPIPIIRQEQEVNPDGSYSWSYETGNGIVAEEQGFLKNPGTEQEAQVAQGEYSYTAPDGQLIRVQYIADENGFQPLGDHLPTPPPIPPAIQRALEYLASLPPSDDASRSELKVYTMYKLSYVLVLALIATVMADKDATVLRQDSEVNPDGSYQYAYETSNGIVAEEQGTLKNLGEEQAQVAQGQYSYTDPEGNRISLQYIADENGFQPQGDHLPTPPPIPEAIERALRLLANLSRNKRGSVRADITTETMVDIILVTMVDTYQEMMAVTYTWTTDTSTLKDQAVVELVVKDLQVEPVVERVRLVPEELTPIHQSQLQLHHHHQQHLLPLYQLWPELPRLRFETENGILAEEAGRIEDKGTASEGLRSQGFYQYVGDDGVVYRVDYVADGNGFLPQGDHIPKVPPAIEKLLKYLAAQPK</sequence>
<dbReference type="PROSITE" id="PS00233">
    <property type="entry name" value="CHIT_BIND_RR_1"/>
    <property type="match status" value="4"/>
</dbReference>
<keyword evidence="4" id="KW-0732">Signal</keyword>
<evidence type="ECO:0000256" key="1">
    <source>
        <dbReference type="ARBA" id="ARBA00022460"/>
    </source>
</evidence>
<dbReference type="PRINTS" id="PR00947">
    <property type="entry name" value="CUTICLE"/>
</dbReference>
<dbReference type="InterPro" id="IPR050468">
    <property type="entry name" value="Cuticle_Struct_Prot"/>
</dbReference>
<evidence type="ECO:0000256" key="3">
    <source>
        <dbReference type="SAM" id="MobiDB-lite"/>
    </source>
</evidence>
<evidence type="ECO:0000256" key="2">
    <source>
        <dbReference type="PROSITE-ProRule" id="PRU00497"/>
    </source>
</evidence>
<feature type="compositionally biased region" description="Gly residues" evidence="3">
    <location>
        <begin position="345"/>
        <end position="359"/>
    </location>
</feature>
<dbReference type="InterPro" id="IPR000618">
    <property type="entry name" value="Insect_cuticle"/>
</dbReference>
<evidence type="ECO:0000313" key="6">
    <source>
        <dbReference type="Proteomes" id="UP000075920"/>
    </source>
</evidence>
<dbReference type="STRING" id="112268.A0A182WGU5"/>
<accession>A0A182WGU5</accession>
<dbReference type="EnsemblMetazoa" id="AMIN009597-RA">
    <property type="protein sequence ID" value="AMIN009597-PA"/>
    <property type="gene ID" value="AMIN009597"/>
</dbReference>
<reference evidence="6" key="1">
    <citation type="submission" date="2013-03" db="EMBL/GenBank/DDBJ databases">
        <title>The Genome Sequence of Anopheles minimus MINIMUS1.</title>
        <authorList>
            <consortium name="The Broad Institute Genomics Platform"/>
            <person name="Neafsey D.E."/>
            <person name="Walton C."/>
            <person name="Walker B."/>
            <person name="Young S.K."/>
            <person name="Zeng Q."/>
            <person name="Gargeya S."/>
            <person name="Fitzgerald M."/>
            <person name="Haas B."/>
            <person name="Abouelleil A."/>
            <person name="Allen A.W."/>
            <person name="Alvarado L."/>
            <person name="Arachchi H.M."/>
            <person name="Berlin A.M."/>
            <person name="Chapman S.B."/>
            <person name="Gainer-Dewar J."/>
            <person name="Goldberg J."/>
            <person name="Griggs A."/>
            <person name="Gujja S."/>
            <person name="Hansen M."/>
            <person name="Howarth C."/>
            <person name="Imamovic A."/>
            <person name="Ireland A."/>
            <person name="Larimer J."/>
            <person name="McCowan C."/>
            <person name="Murphy C."/>
            <person name="Pearson M."/>
            <person name="Poon T.W."/>
            <person name="Priest M."/>
            <person name="Roberts A."/>
            <person name="Saif S."/>
            <person name="Shea T."/>
            <person name="Sisk P."/>
            <person name="Sykes S."/>
            <person name="Wortman J."/>
            <person name="Nusbaum C."/>
            <person name="Birren B."/>
        </authorList>
    </citation>
    <scope>NUCLEOTIDE SEQUENCE [LARGE SCALE GENOMIC DNA]</scope>
    <source>
        <strain evidence="6">MINIMUS1</strain>
    </source>
</reference>
<dbReference type="PANTHER" id="PTHR10380:SF173">
    <property type="entry name" value="CUTICULAR PROTEIN 47EF, ISOFORM C-RELATED"/>
    <property type="match status" value="1"/>
</dbReference>
<feature type="compositionally biased region" description="Gly residues" evidence="3">
    <location>
        <begin position="269"/>
        <end position="287"/>
    </location>
</feature>
<feature type="region of interest" description="Disordered" evidence="3">
    <location>
        <begin position="268"/>
        <end position="387"/>
    </location>
</feature>
<dbReference type="GO" id="GO:0062129">
    <property type="term" value="C:chitin-based extracellular matrix"/>
    <property type="evidence" value="ECO:0007669"/>
    <property type="project" value="TreeGrafter"/>
</dbReference>
<dbReference type="InterPro" id="IPR031311">
    <property type="entry name" value="CHIT_BIND_RR_consensus"/>
</dbReference>
<dbReference type="PANTHER" id="PTHR10380">
    <property type="entry name" value="CUTICLE PROTEIN"/>
    <property type="match status" value="1"/>
</dbReference>
<protein>
    <submittedName>
        <fullName evidence="5">Uncharacterized protein</fullName>
    </submittedName>
</protein>
<dbReference type="PROSITE" id="PS51155">
    <property type="entry name" value="CHIT_BIND_RR_2"/>
    <property type="match status" value="4"/>
</dbReference>
<evidence type="ECO:0000256" key="4">
    <source>
        <dbReference type="SAM" id="SignalP"/>
    </source>
</evidence>
<feature type="signal peptide" evidence="4">
    <location>
        <begin position="1"/>
        <end position="15"/>
    </location>
</feature>
<reference evidence="5" key="2">
    <citation type="submission" date="2020-05" db="UniProtKB">
        <authorList>
            <consortium name="EnsemblMetazoa"/>
        </authorList>
    </citation>
    <scope>IDENTIFICATION</scope>
    <source>
        <strain evidence="5">MINIMUS1</strain>
    </source>
</reference>
<keyword evidence="6" id="KW-1185">Reference proteome</keyword>
<name>A0A182WGU5_9DIPT</name>
<proteinExistence type="predicted"/>
<feature type="compositionally biased region" description="Gly residues" evidence="3">
    <location>
        <begin position="125"/>
        <end position="157"/>
    </location>
</feature>
<evidence type="ECO:0000313" key="5">
    <source>
        <dbReference type="EnsemblMetazoa" id="AMIN009597-PA"/>
    </source>
</evidence>
<feature type="region of interest" description="Disordered" evidence="3">
    <location>
        <begin position="33"/>
        <end position="170"/>
    </location>
</feature>
<dbReference type="VEuPathDB" id="VectorBase:AMIN009597"/>
<dbReference type="GO" id="GO:0008010">
    <property type="term" value="F:structural constituent of chitin-based larval cuticle"/>
    <property type="evidence" value="ECO:0007669"/>
    <property type="project" value="TreeGrafter"/>
</dbReference>
<feature type="compositionally biased region" description="Gly residues" evidence="3">
    <location>
        <begin position="301"/>
        <end position="336"/>
    </location>
</feature>